<sequence length="68" mass="7587">MSDDNLVRIVRGHAEPHELAALTVLLLARAGARPAAESAAQTGTTRTLWRRPERYRHFPSPHSWRSSG</sequence>
<evidence type="ECO:0000313" key="2">
    <source>
        <dbReference type="EMBL" id="KFG74630.1"/>
    </source>
</evidence>
<proteinExistence type="predicted"/>
<reference evidence="2 3" key="1">
    <citation type="submission" date="2014-05" db="EMBL/GenBank/DDBJ databases">
        <title>Complete genome sequence of the Streptomyces mutabilis TRM45540.</title>
        <authorList>
            <person name="Luo X."/>
            <person name="Zhang L."/>
        </authorList>
    </citation>
    <scope>NUCLEOTIDE SEQUENCE [LARGE SCALE GENOMIC DNA]</scope>
    <source>
        <strain evidence="2 3">TRM45540</strain>
    </source>
</reference>
<dbReference type="EMBL" id="JNFQ01000001">
    <property type="protein sequence ID" value="KFG74630.1"/>
    <property type="molecule type" value="Genomic_DNA"/>
</dbReference>
<dbReference type="STRING" id="1915400.FM21_00145"/>
<evidence type="ECO:0000313" key="3">
    <source>
        <dbReference type="Proteomes" id="UP000029095"/>
    </source>
</evidence>
<protein>
    <recommendedName>
        <fullName evidence="4">Acyl-CoA carboxylase subunit epsilon</fullName>
    </recommendedName>
</protein>
<dbReference type="HOGENOM" id="CLU_175330_3_0_11"/>
<dbReference type="GO" id="GO:0004658">
    <property type="term" value="F:propionyl-CoA carboxylase activity"/>
    <property type="evidence" value="ECO:0007669"/>
    <property type="project" value="InterPro"/>
</dbReference>
<evidence type="ECO:0008006" key="4">
    <source>
        <dbReference type="Google" id="ProtNLM"/>
    </source>
</evidence>
<dbReference type="InterPro" id="IPR032716">
    <property type="entry name" value="ACC_epsilon"/>
</dbReference>
<dbReference type="GO" id="GO:0003989">
    <property type="term" value="F:acetyl-CoA carboxylase activity"/>
    <property type="evidence" value="ECO:0007669"/>
    <property type="project" value="InterPro"/>
</dbReference>
<dbReference type="AlphaFoldDB" id="A0A086N0G2"/>
<name>A0A086N0G2_9ACTN</name>
<comment type="caution">
    <text evidence="2">The sequence shown here is derived from an EMBL/GenBank/DDBJ whole genome shotgun (WGS) entry which is preliminary data.</text>
</comment>
<evidence type="ECO:0000256" key="1">
    <source>
        <dbReference type="SAM" id="MobiDB-lite"/>
    </source>
</evidence>
<accession>A0A086N0G2</accession>
<dbReference type="Pfam" id="PF13822">
    <property type="entry name" value="ACC_epsilon"/>
    <property type="match status" value="1"/>
</dbReference>
<keyword evidence="3" id="KW-1185">Reference proteome</keyword>
<organism evidence="2 3">
    <name type="scientific">Streptomyces mutabilis</name>
    <dbReference type="NCBI Taxonomy" id="67332"/>
    <lineage>
        <taxon>Bacteria</taxon>
        <taxon>Bacillati</taxon>
        <taxon>Actinomycetota</taxon>
        <taxon>Actinomycetes</taxon>
        <taxon>Kitasatosporales</taxon>
        <taxon>Streptomycetaceae</taxon>
        <taxon>Streptomyces</taxon>
    </lineage>
</organism>
<gene>
    <name evidence="2" type="ORF">FM21_00145</name>
</gene>
<feature type="region of interest" description="Disordered" evidence="1">
    <location>
        <begin position="33"/>
        <end position="68"/>
    </location>
</feature>
<dbReference type="RefSeq" id="WP_043371347.1">
    <property type="nucleotide sequence ID" value="NZ_KN039946.1"/>
</dbReference>
<dbReference type="Proteomes" id="UP000029095">
    <property type="component" value="Unassembled WGS sequence"/>
</dbReference>